<evidence type="ECO:0000256" key="5">
    <source>
        <dbReference type="ARBA" id="ARBA00022679"/>
    </source>
</evidence>
<evidence type="ECO:0000259" key="10">
    <source>
        <dbReference type="Pfam" id="PF02885"/>
    </source>
</evidence>
<comment type="caution">
    <text evidence="11">The sequence shown here is derived from an EMBL/GenBank/DDBJ whole genome shotgun (WGS) entry which is preliminary data.</text>
</comment>
<keyword evidence="6" id="KW-0822">Tryptophan biosynthesis</keyword>
<dbReference type="InParanoid" id="A0A024GGY5"/>
<dbReference type="PANTHER" id="PTHR43285">
    <property type="entry name" value="ANTHRANILATE PHOSPHORIBOSYLTRANSFERASE"/>
    <property type="match status" value="1"/>
</dbReference>
<dbReference type="InterPro" id="IPR017459">
    <property type="entry name" value="Glycosyl_Trfase_fam3_N_dom"/>
</dbReference>
<dbReference type="SUPFAM" id="SSF52418">
    <property type="entry name" value="Nucleoside phosphorylase/phosphoribosyltransferase catalytic domain"/>
    <property type="match status" value="1"/>
</dbReference>
<dbReference type="InterPro" id="IPR000312">
    <property type="entry name" value="Glycosyl_Trfase_fam3"/>
</dbReference>
<feature type="domain" description="Glycosyl transferase family 3 N-terminal" evidence="10">
    <location>
        <begin position="6"/>
        <end position="68"/>
    </location>
</feature>
<dbReference type="OrthoDB" id="427800at2759"/>
<evidence type="ECO:0000256" key="1">
    <source>
        <dbReference type="ARBA" id="ARBA00004907"/>
    </source>
</evidence>
<dbReference type="Proteomes" id="UP000053237">
    <property type="component" value="Unassembled WGS sequence"/>
</dbReference>
<dbReference type="EMBL" id="CAIX01000102">
    <property type="protein sequence ID" value="CCI45605.1"/>
    <property type="molecule type" value="Genomic_DNA"/>
</dbReference>
<dbReference type="InterPro" id="IPR005940">
    <property type="entry name" value="Anthranilate_Pribosyl_Tfrase"/>
</dbReference>
<evidence type="ECO:0000256" key="7">
    <source>
        <dbReference type="ARBA" id="ARBA00023141"/>
    </source>
</evidence>
<keyword evidence="3" id="KW-0028">Amino-acid biosynthesis</keyword>
<dbReference type="SUPFAM" id="SSF47648">
    <property type="entry name" value="Nucleoside phosphorylase/phosphoribosyltransferase N-terminal domain"/>
    <property type="match status" value="1"/>
</dbReference>
<comment type="similarity">
    <text evidence="8">Belongs to the anthranilate phosphoribosyltransferase family.</text>
</comment>
<dbReference type="Gene3D" id="3.40.1030.10">
    <property type="entry name" value="Nucleoside phosphorylase/phosphoribosyltransferase catalytic domain"/>
    <property type="match status" value="1"/>
</dbReference>
<evidence type="ECO:0000313" key="12">
    <source>
        <dbReference type="Proteomes" id="UP000053237"/>
    </source>
</evidence>
<evidence type="ECO:0000256" key="3">
    <source>
        <dbReference type="ARBA" id="ARBA00022605"/>
    </source>
</evidence>
<reference evidence="11 12" key="1">
    <citation type="submission" date="2012-05" db="EMBL/GenBank/DDBJ databases">
        <title>Recombination and specialization in a pathogen metapopulation.</title>
        <authorList>
            <person name="Gardiner A."/>
            <person name="Kemen E."/>
            <person name="Schultz-Larsen T."/>
            <person name="MacLean D."/>
            <person name="Van Oosterhout C."/>
            <person name="Jones J.D.G."/>
        </authorList>
    </citation>
    <scope>NUCLEOTIDE SEQUENCE [LARGE SCALE GENOMIC DNA]</scope>
    <source>
        <strain evidence="11 12">Ac Nc2</strain>
    </source>
</reference>
<evidence type="ECO:0000259" key="9">
    <source>
        <dbReference type="Pfam" id="PF00591"/>
    </source>
</evidence>
<name>A0A024GGY5_9STRA</name>
<dbReference type="InterPro" id="IPR036320">
    <property type="entry name" value="Glycosyl_Trfase_fam3_N_dom_sf"/>
</dbReference>
<comment type="pathway">
    <text evidence="1">Amino-acid biosynthesis; L-tryptophan biosynthesis; L-tryptophan from chorismate: step 2/5.</text>
</comment>
<keyword evidence="4" id="KW-0328">Glycosyltransferase</keyword>
<keyword evidence="7" id="KW-0057">Aromatic amino acid biosynthesis</keyword>
<evidence type="ECO:0000256" key="2">
    <source>
        <dbReference type="ARBA" id="ARBA00011948"/>
    </source>
</evidence>
<dbReference type="FunFam" id="3.40.1030.10:FF:000002">
    <property type="entry name" value="Anthranilate phosphoribosyltransferase"/>
    <property type="match status" value="1"/>
</dbReference>
<keyword evidence="12" id="KW-1185">Reference proteome</keyword>
<dbReference type="HAMAP" id="MF_00211">
    <property type="entry name" value="TrpD"/>
    <property type="match status" value="1"/>
</dbReference>
<gene>
    <name evidence="11" type="ORF">BN9_065020</name>
</gene>
<evidence type="ECO:0000256" key="8">
    <source>
        <dbReference type="ARBA" id="ARBA00061500"/>
    </source>
</evidence>
<dbReference type="NCBIfam" id="TIGR01245">
    <property type="entry name" value="trpD"/>
    <property type="match status" value="1"/>
</dbReference>
<dbReference type="STRING" id="65357.A0A024GGY5"/>
<dbReference type="Pfam" id="PF02885">
    <property type="entry name" value="Glycos_trans_3N"/>
    <property type="match status" value="1"/>
</dbReference>
<evidence type="ECO:0000256" key="4">
    <source>
        <dbReference type="ARBA" id="ARBA00022676"/>
    </source>
</evidence>
<dbReference type="EC" id="2.4.2.18" evidence="2"/>
<dbReference type="GO" id="GO:0004048">
    <property type="term" value="F:anthranilate phosphoribosyltransferase activity"/>
    <property type="evidence" value="ECO:0007669"/>
    <property type="project" value="UniProtKB-EC"/>
</dbReference>
<evidence type="ECO:0000256" key="6">
    <source>
        <dbReference type="ARBA" id="ARBA00022822"/>
    </source>
</evidence>
<proteinExistence type="inferred from homology"/>
<evidence type="ECO:0000313" key="11">
    <source>
        <dbReference type="EMBL" id="CCI45605.1"/>
    </source>
</evidence>
<accession>A0A024GGY5</accession>
<dbReference type="GO" id="GO:0000162">
    <property type="term" value="P:L-tryptophan biosynthetic process"/>
    <property type="evidence" value="ECO:0007669"/>
    <property type="project" value="UniProtKB-KW"/>
</dbReference>
<dbReference type="GO" id="GO:0005829">
    <property type="term" value="C:cytosol"/>
    <property type="evidence" value="ECO:0007669"/>
    <property type="project" value="TreeGrafter"/>
</dbReference>
<feature type="domain" description="Glycosyl transferase family 3" evidence="9">
    <location>
        <begin position="78"/>
        <end position="333"/>
    </location>
</feature>
<dbReference type="AlphaFoldDB" id="A0A024GGY5"/>
<protein>
    <recommendedName>
        <fullName evidence="2">anthranilate phosphoribosyltransferase</fullName>
        <ecNumber evidence="2">2.4.2.18</ecNumber>
    </recommendedName>
</protein>
<keyword evidence="5" id="KW-0808">Transferase</keyword>
<dbReference type="Gene3D" id="1.20.970.10">
    <property type="entry name" value="Transferase, Pyrimidine Nucleoside Phosphorylase, Chain C"/>
    <property type="match status" value="1"/>
</dbReference>
<sequence>MDLNHMLTKLIEKNDLTTEEARYVMEFMTSEDCRENSASIGAILALLSSKGESVQEVTTFAECLREKGVPISISNSETLLDIVGTGGDGAQTVNISTAAAILAASCGAKVAKHGNRSVSSRSGSADVLEEMGIPMLSDPNDIISCLHHARITFIYAPHFHPSMKHIAPIRKSMKIRSIFNILGPLINPARCSRVVIGVYTPKLLELFGHCIEGLGVDHGLIVHCAGLDELNSLGAPAEIVEVRKGRPIQRYQLRHEDVGVPSATSIECLRGGTAEENAHIIKRILSGKWQESETILAHTIAYNAGAGLYVYGLAESIQQGYQRAMDKLVQGAAIDTLQAWQAAAGRSLERDRT</sequence>
<dbReference type="Pfam" id="PF00591">
    <property type="entry name" value="Glycos_transf_3"/>
    <property type="match status" value="1"/>
</dbReference>
<dbReference type="PANTHER" id="PTHR43285:SF2">
    <property type="entry name" value="ANTHRANILATE PHOSPHORIBOSYLTRANSFERASE"/>
    <property type="match status" value="1"/>
</dbReference>
<dbReference type="InterPro" id="IPR035902">
    <property type="entry name" value="Nuc_phospho_transferase"/>
</dbReference>
<organism evidence="11 12">
    <name type="scientific">Albugo candida</name>
    <dbReference type="NCBI Taxonomy" id="65357"/>
    <lineage>
        <taxon>Eukaryota</taxon>
        <taxon>Sar</taxon>
        <taxon>Stramenopiles</taxon>
        <taxon>Oomycota</taxon>
        <taxon>Peronosporomycetes</taxon>
        <taxon>Albuginales</taxon>
        <taxon>Albuginaceae</taxon>
        <taxon>Albugo</taxon>
    </lineage>
</organism>